<keyword evidence="5" id="KW-1185">Reference proteome</keyword>
<evidence type="ECO:0000313" key="6">
    <source>
        <dbReference type="RefSeq" id="XP_035543052.1"/>
    </source>
</evidence>
<keyword evidence="3" id="KW-1133">Transmembrane helix</keyword>
<dbReference type="RefSeq" id="XP_035543052.1">
    <property type="nucleotide sequence ID" value="XM_035687159.1"/>
</dbReference>
<dbReference type="AlphaFoldDB" id="A0A6P9EJY9"/>
<dbReference type="PROSITE" id="PS51084">
    <property type="entry name" value="HIT_2"/>
    <property type="match status" value="1"/>
</dbReference>
<dbReference type="KEGG" id="jre:109019136"/>
<comment type="caution">
    <text evidence="1">Lacks conserved residue(s) required for the propagation of feature annotation.</text>
</comment>
<dbReference type="GO" id="GO:0006790">
    <property type="term" value="P:sulfur compound metabolic process"/>
    <property type="evidence" value="ECO:0000318"/>
    <property type="project" value="GO_Central"/>
</dbReference>
<proteinExistence type="predicted"/>
<keyword evidence="3" id="KW-0812">Transmembrane</keyword>
<dbReference type="Gene3D" id="3.30.428.10">
    <property type="entry name" value="HIT-like"/>
    <property type="match status" value="1"/>
</dbReference>
<accession>A0A6P9EJY9</accession>
<sequence>MGSGGQDHCDSVDGGGSRRWAVEDKTIATPSKVEKAGDGASDSDETKRLRDSQKKVQQNDCIFCKIVCGESPALKLYEDDACLCILDTNPLSHGHSLIIPKSHFCSLKATPPHVIAAMCLKVPFISSATMKATGCGVYLYFTAITIIYSFFH</sequence>
<reference evidence="6" key="1">
    <citation type="submission" date="2025-08" db="UniProtKB">
        <authorList>
            <consortium name="RefSeq"/>
        </authorList>
    </citation>
    <scope>IDENTIFICATION</scope>
    <source>
        <tissue evidence="6">Leaves</tissue>
    </source>
</reference>
<dbReference type="PANTHER" id="PTHR47670:SF1">
    <property type="entry name" value="ADENYLYLSULFATASE HINT3"/>
    <property type="match status" value="1"/>
</dbReference>
<feature type="domain" description="HIT" evidence="4">
    <location>
        <begin position="62"/>
        <end position="152"/>
    </location>
</feature>
<dbReference type="InterPro" id="IPR036265">
    <property type="entry name" value="HIT-like_sf"/>
</dbReference>
<dbReference type="InParanoid" id="A0A6P9EJY9"/>
<protein>
    <submittedName>
        <fullName evidence="6">Adenylylsulfatase HINT3-like</fullName>
    </submittedName>
</protein>
<dbReference type="Pfam" id="PF01230">
    <property type="entry name" value="HIT"/>
    <property type="match status" value="1"/>
</dbReference>
<dbReference type="GO" id="GO:0047627">
    <property type="term" value="F:adenylylsulfatase activity"/>
    <property type="evidence" value="ECO:0000318"/>
    <property type="project" value="GO_Central"/>
</dbReference>
<organism evidence="5 6">
    <name type="scientific">Juglans regia</name>
    <name type="common">English walnut</name>
    <dbReference type="NCBI Taxonomy" id="51240"/>
    <lineage>
        <taxon>Eukaryota</taxon>
        <taxon>Viridiplantae</taxon>
        <taxon>Streptophyta</taxon>
        <taxon>Embryophyta</taxon>
        <taxon>Tracheophyta</taxon>
        <taxon>Spermatophyta</taxon>
        <taxon>Magnoliopsida</taxon>
        <taxon>eudicotyledons</taxon>
        <taxon>Gunneridae</taxon>
        <taxon>Pentapetalae</taxon>
        <taxon>rosids</taxon>
        <taxon>fabids</taxon>
        <taxon>Fagales</taxon>
        <taxon>Juglandaceae</taxon>
        <taxon>Juglans</taxon>
    </lineage>
</organism>
<feature type="transmembrane region" description="Helical" evidence="3">
    <location>
        <begin position="132"/>
        <end position="151"/>
    </location>
</feature>
<dbReference type="InterPro" id="IPR001310">
    <property type="entry name" value="Histidine_triad_HIT"/>
</dbReference>
<keyword evidence="3" id="KW-0472">Membrane</keyword>
<evidence type="ECO:0000256" key="1">
    <source>
        <dbReference type="PROSITE-ProRule" id="PRU00464"/>
    </source>
</evidence>
<evidence type="ECO:0000256" key="3">
    <source>
        <dbReference type="SAM" id="Phobius"/>
    </source>
</evidence>
<name>A0A6P9EJY9_JUGRE</name>
<dbReference type="PANTHER" id="PTHR47670">
    <property type="entry name" value="ADENYLYLSULFATASE HINT3"/>
    <property type="match status" value="1"/>
</dbReference>
<feature type="compositionally biased region" description="Basic and acidic residues" evidence="2">
    <location>
        <begin position="20"/>
        <end position="37"/>
    </location>
</feature>
<evidence type="ECO:0000313" key="5">
    <source>
        <dbReference type="Proteomes" id="UP000235220"/>
    </source>
</evidence>
<dbReference type="GO" id="GO:0009150">
    <property type="term" value="P:purine ribonucleotide metabolic process"/>
    <property type="evidence" value="ECO:0000318"/>
    <property type="project" value="GO_Central"/>
</dbReference>
<dbReference type="InterPro" id="IPR011146">
    <property type="entry name" value="HIT-like"/>
</dbReference>
<dbReference type="Proteomes" id="UP000235220">
    <property type="component" value="Unplaced"/>
</dbReference>
<gene>
    <name evidence="6" type="primary">LOC109019136</name>
</gene>
<dbReference type="PRINTS" id="PR00332">
    <property type="entry name" value="HISTRIAD"/>
</dbReference>
<dbReference type="OrthoDB" id="672793at2759"/>
<dbReference type="GeneID" id="109019136"/>
<dbReference type="SUPFAM" id="SSF54197">
    <property type="entry name" value="HIT-like"/>
    <property type="match status" value="1"/>
</dbReference>
<evidence type="ECO:0000256" key="2">
    <source>
        <dbReference type="SAM" id="MobiDB-lite"/>
    </source>
</evidence>
<feature type="region of interest" description="Disordered" evidence="2">
    <location>
        <begin position="1"/>
        <end position="55"/>
    </location>
</feature>
<feature type="compositionally biased region" description="Basic and acidic residues" evidence="2">
    <location>
        <begin position="44"/>
        <end position="54"/>
    </location>
</feature>
<evidence type="ECO:0000259" key="4">
    <source>
        <dbReference type="PROSITE" id="PS51084"/>
    </source>
</evidence>